<dbReference type="EMBL" id="JBEDUW010000002">
    <property type="protein sequence ID" value="KAK9945776.1"/>
    <property type="molecule type" value="Genomic_DNA"/>
</dbReference>
<gene>
    <name evidence="1" type="ORF">M0R45_011275</name>
</gene>
<evidence type="ECO:0000313" key="1">
    <source>
        <dbReference type="EMBL" id="KAK9945776.1"/>
    </source>
</evidence>
<organism evidence="1 2">
    <name type="scientific">Rubus argutus</name>
    <name type="common">Southern blackberry</name>
    <dbReference type="NCBI Taxonomy" id="59490"/>
    <lineage>
        <taxon>Eukaryota</taxon>
        <taxon>Viridiplantae</taxon>
        <taxon>Streptophyta</taxon>
        <taxon>Embryophyta</taxon>
        <taxon>Tracheophyta</taxon>
        <taxon>Spermatophyta</taxon>
        <taxon>Magnoliopsida</taxon>
        <taxon>eudicotyledons</taxon>
        <taxon>Gunneridae</taxon>
        <taxon>Pentapetalae</taxon>
        <taxon>rosids</taxon>
        <taxon>fabids</taxon>
        <taxon>Rosales</taxon>
        <taxon>Rosaceae</taxon>
        <taxon>Rosoideae</taxon>
        <taxon>Rosoideae incertae sedis</taxon>
        <taxon>Rubus</taxon>
    </lineage>
</organism>
<comment type="caution">
    <text evidence="1">The sequence shown here is derived from an EMBL/GenBank/DDBJ whole genome shotgun (WGS) entry which is preliminary data.</text>
</comment>
<evidence type="ECO:0000313" key="2">
    <source>
        <dbReference type="Proteomes" id="UP001457282"/>
    </source>
</evidence>
<sequence>MDELSFLCELGHTCFLLRSLRGLKAAVQPIVIATHNDLVLCGTSEYFQRYYYICNPYTGQCVALPPTPSSIRDNTSGIHDQRSN</sequence>
<accession>A0AAW1YCJ5</accession>
<reference evidence="1 2" key="1">
    <citation type="journal article" date="2023" name="G3 (Bethesda)">
        <title>A chromosome-length genome assembly and annotation of blackberry (Rubus argutus, cv. 'Hillquist').</title>
        <authorList>
            <person name="Bruna T."/>
            <person name="Aryal R."/>
            <person name="Dudchenko O."/>
            <person name="Sargent D.J."/>
            <person name="Mead D."/>
            <person name="Buti M."/>
            <person name="Cavallini A."/>
            <person name="Hytonen T."/>
            <person name="Andres J."/>
            <person name="Pham M."/>
            <person name="Weisz D."/>
            <person name="Mascagni F."/>
            <person name="Usai G."/>
            <person name="Natali L."/>
            <person name="Bassil N."/>
            <person name="Fernandez G.E."/>
            <person name="Lomsadze A."/>
            <person name="Armour M."/>
            <person name="Olukolu B."/>
            <person name="Poorten T."/>
            <person name="Britton C."/>
            <person name="Davik J."/>
            <person name="Ashrafi H."/>
            <person name="Aiden E.L."/>
            <person name="Borodovsky M."/>
            <person name="Worthington M."/>
        </authorList>
    </citation>
    <scope>NUCLEOTIDE SEQUENCE [LARGE SCALE GENOMIC DNA]</scope>
    <source>
        <strain evidence="1">PI 553951</strain>
    </source>
</reference>
<keyword evidence="2" id="KW-1185">Reference proteome</keyword>
<proteinExistence type="predicted"/>
<dbReference type="AlphaFoldDB" id="A0AAW1YCJ5"/>
<dbReference type="Proteomes" id="UP001457282">
    <property type="component" value="Unassembled WGS sequence"/>
</dbReference>
<protein>
    <submittedName>
        <fullName evidence="1">Uncharacterized protein</fullName>
    </submittedName>
</protein>
<name>A0AAW1YCJ5_RUBAR</name>